<dbReference type="InterPro" id="IPR037066">
    <property type="entry name" value="Plug_dom_sf"/>
</dbReference>
<evidence type="ECO:0000256" key="8">
    <source>
        <dbReference type="ARBA" id="ARBA00023136"/>
    </source>
</evidence>
<evidence type="ECO:0000256" key="5">
    <source>
        <dbReference type="ARBA" id="ARBA00022729"/>
    </source>
</evidence>
<dbReference type="Proteomes" id="UP000199493">
    <property type="component" value="Unassembled WGS sequence"/>
</dbReference>
<dbReference type="InterPro" id="IPR036942">
    <property type="entry name" value="Beta-barrel_TonB_sf"/>
</dbReference>
<dbReference type="InterPro" id="IPR039426">
    <property type="entry name" value="TonB-dep_rcpt-like"/>
</dbReference>
<dbReference type="SUPFAM" id="SSF56935">
    <property type="entry name" value="Porins"/>
    <property type="match status" value="1"/>
</dbReference>
<evidence type="ECO:0000256" key="2">
    <source>
        <dbReference type="ARBA" id="ARBA00022448"/>
    </source>
</evidence>
<dbReference type="AlphaFoldDB" id="A0A1H8NHW1"/>
<evidence type="ECO:0000256" key="1">
    <source>
        <dbReference type="ARBA" id="ARBA00004571"/>
    </source>
</evidence>
<evidence type="ECO:0000256" key="4">
    <source>
        <dbReference type="ARBA" id="ARBA00022692"/>
    </source>
</evidence>
<keyword evidence="5 12" id="KW-0732">Signal</keyword>
<dbReference type="STRING" id="77097.SAMN04490369_10658"/>
<evidence type="ECO:0000313" key="15">
    <source>
        <dbReference type="EMBL" id="SEO29146.1"/>
    </source>
</evidence>
<evidence type="ECO:0000256" key="10">
    <source>
        <dbReference type="PROSITE-ProRule" id="PRU01360"/>
    </source>
</evidence>
<feature type="signal peptide" evidence="12">
    <location>
        <begin position="1"/>
        <end position="29"/>
    </location>
</feature>
<evidence type="ECO:0000313" key="16">
    <source>
        <dbReference type="Proteomes" id="UP000199493"/>
    </source>
</evidence>
<comment type="subcellular location">
    <subcellularLocation>
        <location evidence="1 10">Cell outer membrane</location>
        <topology evidence="1 10">Multi-pass membrane protein</topology>
    </subcellularLocation>
</comment>
<dbReference type="EMBL" id="FODB01000065">
    <property type="protein sequence ID" value="SEO29146.1"/>
    <property type="molecule type" value="Genomic_DNA"/>
</dbReference>
<evidence type="ECO:0000259" key="14">
    <source>
        <dbReference type="Pfam" id="PF07715"/>
    </source>
</evidence>
<reference evidence="15 16" key="1">
    <citation type="submission" date="2016-10" db="EMBL/GenBank/DDBJ databases">
        <authorList>
            <person name="de Groot N.N."/>
        </authorList>
    </citation>
    <scope>NUCLEOTIDE SEQUENCE [LARGE SCALE GENOMIC DNA]</scope>
    <source>
        <strain evidence="15 16">558</strain>
    </source>
</reference>
<sequence>MNHRFHTTATRAAFAMAALPLAISFSAQAQYAEATTELAALDPVVVTAALAPRTANESLSSVSVLDEATFRRQDPTSLTDLLRGQPGVDVTSNGSFGKSGSVSLRGAPGDANVLMIDGIRLRSATAGSAAFQYLDPRMFDRAEIVRGPRGSLYGADAVGGVIQLFTPDGDEQGPQPNISIGGGSFNTQRVSAGISGREGGTRYSFAGSYFNTDGQPIRRGGEDKGYDNTSALARVAHTFESGAEVGVLALRARGHNEYDGGENDFVQQVAGIYGELPVTTTWRSRLTLSEARDELDTMDNFGGSVIDTRTQTARWQNNIQLGAHEVIAGAEISEDRVSSTNEFEVTSRDNTAVFTQALLDFSPFAIQASLRYDDNEAYGDEVTGSLALGYELDNYHTLRASIGTAFKAPSFNDLYWPNSGNPDLNPEKSETVEVGVRGQYSQWFWDVAVFQNDYDDLIAWAPTPSGLWAPQNVNNARIRGAELSSGVEVNDWVLQAAYTYLDPEDQETGNRLARRASQSVRLDADRELGDWSLGGSLVAQGYRYDNASNTQRLGGYGLVNLRAGWQFAPLWTARVTVENAFDKEYETSRDYINAGRAGFLSVHFGQ</sequence>
<evidence type="ECO:0000259" key="13">
    <source>
        <dbReference type="Pfam" id="PF00593"/>
    </source>
</evidence>
<dbReference type="PROSITE" id="PS52016">
    <property type="entry name" value="TONB_DEPENDENT_REC_3"/>
    <property type="match status" value="1"/>
</dbReference>
<dbReference type="CDD" id="cd01347">
    <property type="entry name" value="ligand_gated_channel"/>
    <property type="match status" value="1"/>
</dbReference>
<dbReference type="PANTHER" id="PTHR30069:SF53">
    <property type="entry name" value="COLICIN I RECEPTOR-RELATED"/>
    <property type="match status" value="1"/>
</dbReference>
<dbReference type="GO" id="GO:0009279">
    <property type="term" value="C:cell outer membrane"/>
    <property type="evidence" value="ECO:0007669"/>
    <property type="project" value="UniProtKB-SubCell"/>
</dbReference>
<organism evidence="15 16">
    <name type="scientific">Vreelandella aquamarina</name>
    <dbReference type="NCBI Taxonomy" id="77097"/>
    <lineage>
        <taxon>Bacteria</taxon>
        <taxon>Pseudomonadati</taxon>
        <taxon>Pseudomonadota</taxon>
        <taxon>Gammaproteobacteria</taxon>
        <taxon>Oceanospirillales</taxon>
        <taxon>Halomonadaceae</taxon>
        <taxon>Vreelandella</taxon>
    </lineage>
</organism>
<dbReference type="PANTHER" id="PTHR30069">
    <property type="entry name" value="TONB-DEPENDENT OUTER MEMBRANE RECEPTOR"/>
    <property type="match status" value="1"/>
</dbReference>
<evidence type="ECO:0000256" key="9">
    <source>
        <dbReference type="ARBA" id="ARBA00023237"/>
    </source>
</evidence>
<protein>
    <submittedName>
        <fullName evidence="15">Vitamin B12 transporter</fullName>
    </submittedName>
</protein>
<evidence type="ECO:0000256" key="6">
    <source>
        <dbReference type="ARBA" id="ARBA00023065"/>
    </source>
</evidence>
<evidence type="ECO:0000256" key="7">
    <source>
        <dbReference type="ARBA" id="ARBA00023077"/>
    </source>
</evidence>
<gene>
    <name evidence="15" type="ORF">SAMN04490369_10658</name>
</gene>
<dbReference type="Pfam" id="PF00593">
    <property type="entry name" value="TonB_dep_Rec_b-barrel"/>
    <property type="match status" value="1"/>
</dbReference>
<dbReference type="Pfam" id="PF07715">
    <property type="entry name" value="Plug"/>
    <property type="match status" value="1"/>
</dbReference>
<dbReference type="InterPro" id="IPR012910">
    <property type="entry name" value="Plug_dom"/>
</dbReference>
<keyword evidence="8 10" id="KW-0472">Membrane</keyword>
<keyword evidence="3 10" id="KW-1134">Transmembrane beta strand</keyword>
<keyword evidence="9 10" id="KW-0998">Cell outer membrane</keyword>
<accession>A0A1H8NHW1</accession>
<keyword evidence="2 10" id="KW-0813">Transport</keyword>
<dbReference type="RefSeq" id="WP_089675939.1">
    <property type="nucleotide sequence ID" value="NZ_FODB01000065.1"/>
</dbReference>
<keyword evidence="4 10" id="KW-0812">Transmembrane</keyword>
<name>A0A1H8NHW1_9GAMM</name>
<dbReference type="Gene3D" id="2.170.130.10">
    <property type="entry name" value="TonB-dependent receptor, plug domain"/>
    <property type="match status" value="1"/>
</dbReference>
<feature type="domain" description="TonB-dependent receptor-like beta-barrel" evidence="13">
    <location>
        <begin position="184"/>
        <end position="579"/>
    </location>
</feature>
<evidence type="ECO:0000256" key="12">
    <source>
        <dbReference type="SAM" id="SignalP"/>
    </source>
</evidence>
<keyword evidence="6" id="KW-0406">Ion transport</keyword>
<dbReference type="GO" id="GO:0006811">
    <property type="term" value="P:monoatomic ion transport"/>
    <property type="evidence" value="ECO:0007669"/>
    <property type="project" value="UniProtKB-KW"/>
</dbReference>
<evidence type="ECO:0000256" key="11">
    <source>
        <dbReference type="RuleBase" id="RU003357"/>
    </source>
</evidence>
<feature type="domain" description="TonB-dependent receptor plug" evidence="14">
    <location>
        <begin position="56"/>
        <end position="161"/>
    </location>
</feature>
<evidence type="ECO:0000256" key="3">
    <source>
        <dbReference type="ARBA" id="ARBA00022452"/>
    </source>
</evidence>
<dbReference type="Gene3D" id="2.40.170.20">
    <property type="entry name" value="TonB-dependent receptor, beta-barrel domain"/>
    <property type="match status" value="1"/>
</dbReference>
<feature type="chain" id="PRO_5011576883" evidence="12">
    <location>
        <begin position="30"/>
        <end position="606"/>
    </location>
</feature>
<keyword evidence="7 11" id="KW-0798">TonB box</keyword>
<proteinExistence type="inferred from homology"/>
<comment type="similarity">
    <text evidence="10 11">Belongs to the TonB-dependent receptor family.</text>
</comment>
<dbReference type="GO" id="GO:0015889">
    <property type="term" value="P:cobalamin transport"/>
    <property type="evidence" value="ECO:0007669"/>
    <property type="project" value="TreeGrafter"/>
</dbReference>
<dbReference type="InterPro" id="IPR000531">
    <property type="entry name" value="Beta-barrel_TonB"/>
</dbReference>